<accession>A0A917D7R8</accession>
<dbReference type="InterPro" id="IPR008257">
    <property type="entry name" value="Pept_M19"/>
</dbReference>
<dbReference type="InterPro" id="IPR032466">
    <property type="entry name" value="Metal_Hydrolase"/>
</dbReference>
<dbReference type="PANTHER" id="PTHR10443:SF12">
    <property type="entry name" value="DIPEPTIDASE"/>
    <property type="match status" value="1"/>
</dbReference>
<name>A0A917D7R8_9BACL</name>
<dbReference type="Gene3D" id="3.20.20.140">
    <property type="entry name" value="Metal-dependent hydrolases"/>
    <property type="match status" value="1"/>
</dbReference>
<keyword evidence="2" id="KW-1185">Reference proteome</keyword>
<dbReference type="CDD" id="cd01301">
    <property type="entry name" value="rDP_like"/>
    <property type="match status" value="1"/>
</dbReference>
<evidence type="ECO:0000313" key="1">
    <source>
        <dbReference type="EMBL" id="GGG11754.1"/>
    </source>
</evidence>
<dbReference type="GO" id="GO:0006508">
    <property type="term" value="P:proteolysis"/>
    <property type="evidence" value="ECO:0007669"/>
    <property type="project" value="InterPro"/>
</dbReference>
<dbReference type="PANTHER" id="PTHR10443">
    <property type="entry name" value="MICROSOMAL DIPEPTIDASE"/>
    <property type="match status" value="1"/>
</dbReference>
<reference evidence="1" key="2">
    <citation type="submission" date="2020-09" db="EMBL/GenBank/DDBJ databases">
        <authorList>
            <person name="Sun Q."/>
            <person name="Zhou Y."/>
        </authorList>
    </citation>
    <scope>NUCLEOTIDE SEQUENCE</scope>
    <source>
        <strain evidence="1">CGMCC 1.12987</strain>
    </source>
</reference>
<comment type="caution">
    <text evidence="1">The sequence shown here is derived from an EMBL/GenBank/DDBJ whole genome shotgun (WGS) entry which is preliminary data.</text>
</comment>
<dbReference type="Pfam" id="PF01244">
    <property type="entry name" value="Peptidase_M19"/>
    <property type="match status" value="1"/>
</dbReference>
<dbReference type="Proteomes" id="UP000644756">
    <property type="component" value="Unassembled WGS sequence"/>
</dbReference>
<gene>
    <name evidence="1" type="ORF">GCM10010916_30790</name>
</gene>
<dbReference type="SUPFAM" id="SSF51556">
    <property type="entry name" value="Metallo-dependent hydrolases"/>
    <property type="match status" value="1"/>
</dbReference>
<evidence type="ECO:0000313" key="2">
    <source>
        <dbReference type="Proteomes" id="UP000644756"/>
    </source>
</evidence>
<dbReference type="GO" id="GO:0070573">
    <property type="term" value="F:metallodipeptidase activity"/>
    <property type="evidence" value="ECO:0007669"/>
    <property type="project" value="InterPro"/>
</dbReference>
<organism evidence="1 2">
    <name type="scientific">Paenibacillus abyssi</name>
    <dbReference type="NCBI Taxonomy" id="1340531"/>
    <lineage>
        <taxon>Bacteria</taxon>
        <taxon>Bacillati</taxon>
        <taxon>Bacillota</taxon>
        <taxon>Bacilli</taxon>
        <taxon>Bacillales</taxon>
        <taxon>Paenibacillaceae</taxon>
        <taxon>Paenibacillus</taxon>
    </lineage>
</organism>
<proteinExistence type="predicted"/>
<reference evidence="1" key="1">
    <citation type="journal article" date="2014" name="Int. J. Syst. Evol. Microbiol.">
        <title>Complete genome sequence of Corynebacterium casei LMG S-19264T (=DSM 44701T), isolated from a smear-ripened cheese.</title>
        <authorList>
            <consortium name="US DOE Joint Genome Institute (JGI-PGF)"/>
            <person name="Walter F."/>
            <person name="Albersmeier A."/>
            <person name="Kalinowski J."/>
            <person name="Ruckert C."/>
        </authorList>
    </citation>
    <scope>NUCLEOTIDE SEQUENCE</scope>
    <source>
        <strain evidence="1">CGMCC 1.12987</strain>
    </source>
</reference>
<dbReference type="EMBL" id="BMGR01000010">
    <property type="protein sequence ID" value="GGG11754.1"/>
    <property type="molecule type" value="Genomic_DNA"/>
</dbReference>
<sequence>MTYKIADFHCDVLSKMLVDDSIDFGQADSDRLDVTYARLIKAQAVLQTFAIYIPEQMELGMRPILRSIDLFYRKVLNYPRMKLVRSAGDLELSLQHGQIGALLSLEGVGGLMEDLTNLRILFYLGVRALGLTWNHANWAADGVMEPRQGGLTRKGRSLVRNCNEMGILLDVSHLTDRGFWELVDESEAPFIASHSNARSICDHPRNLTDEQIRAIIAMDGRIGITFVPWFVNKPQPAVIDDVLRHVEHVCALGGEQQLMLGSDYDGIDRHVVGLSHPGENVNLIEALQKHYNETLVASFTYQNAVRFLKTNLPR</sequence>
<dbReference type="PROSITE" id="PS51365">
    <property type="entry name" value="RENAL_DIPEPTIDASE_2"/>
    <property type="match status" value="1"/>
</dbReference>
<dbReference type="RefSeq" id="WP_188531965.1">
    <property type="nucleotide sequence ID" value="NZ_BMGR01000010.1"/>
</dbReference>
<protein>
    <submittedName>
        <fullName evidence="1">Diguanylate cyclase</fullName>
    </submittedName>
</protein>
<dbReference type="AlphaFoldDB" id="A0A917D7R8"/>